<comment type="subcellular location">
    <subcellularLocation>
        <location evidence="1">Lysosome membrane</location>
    </subcellularLocation>
</comment>
<comment type="similarity">
    <text evidence="4">Belongs to the KICS2 family.</text>
</comment>
<evidence type="ECO:0000313" key="7">
    <source>
        <dbReference type="RefSeq" id="XP_026285442.1"/>
    </source>
</evidence>
<dbReference type="PANTHER" id="PTHR31581">
    <property type="entry name" value="KICSTOR COMPLEX PROTEIN C12ORF66"/>
    <property type="match status" value="1"/>
</dbReference>
<dbReference type="OrthoDB" id="18134at2759"/>
<dbReference type="SUPFAM" id="SSF160651">
    <property type="entry name" value="FLJ32549 C-terminal domain-like"/>
    <property type="match status" value="1"/>
</dbReference>
<name>A0A6J1SX44_FRAOC</name>
<dbReference type="GO" id="GO:0034198">
    <property type="term" value="P:cellular response to amino acid starvation"/>
    <property type="evidence" value="ECO:0007669"/>
    <property type="project" value="TreeGrafter"/>
</dbReference>
<keyword evidence="6" id="KW-1185">Reference proteome</keyword>
<keyword evidence="2" id="KW-0472">Membrane</keyword>
<dbReference type="FunFam" id="1.10.3450.30:FF:000001">
    <property type="entry name" value="KICSTOR complex protein C12orf66 homolog"/>
    <property type="match status" value="1"/>
</dbReference>
<dbReference type="GO" id="GO:0061462">
    <property type="term" value="P:protein localization to lysosome"/>
    <property type="evidence" value="ECO:0007669"/>
    <property type="project" value="TreeGrafter"/>
</dbReference>
<dbReference type="AlphaFoldDB" id="A0A6J1SX44"/>
<evidence type="ECO:0000256" key="4">
    <source>
        <dbReference type="ARBA" id="ARBA00060863"/>
    </source>
</evidence>
<evidence type="ECO:0000256" key="1">
    <source>
        <dbReference type="ARBA" id="ARBA00004656"/>
    </source>
</evidence>
<organism evidence="6 7">
    <name type="scientific">Frankliniella occidentalis</name>
    <name type="common">Western flower thrips</name>
    <name type="synonym">Euthrips occidentalis</name>
    <dbReference type="NCBI Taxonomy" id="133901"/>
    <lineage>
        <taxon>Eukaryota</taxon>
        <taxon>Metazoa</taxon>
        <taxon>Ecdysozoa</taxon>
        <taxon>Arthropoda</taxon>
        <taxon>Hexapoda</taxon>
        <taxon>Insecta</taxon>
        <taxon>Pterygota</taxon>
        <taxon>Neoptera</taxon>
        <taxon>Paraneoptera</taxon>
        <taxon>Thysanoptera</taxon>
        <taxon>Terebrantia</taxon>
        <taxon>Thripoidea</taxon>
        <taxon>Thripidae</taxon>
        <taxon>Frankliniella</taxon>
    </lineage>
</organism>
<proteinExistence type="inferred from homology"/>
<dbReference type="KEGG" id="foc:113211318"/>
<dbReference type="InterPro" id="IPR018544">
    <property type="entry name" value="KICS_2"/>
</dbReference>
<evidence type="ECO:0000256" key="3">
    <source>
        <dbReference type="ARBA" id="ARBA00023228"/>
    </source>
</evidence>
<gene>
    <name evidence="7" type="primary">LOC113211318</name>
</gene>
<evidence type="ECO:0000256" key="2">
    <source>
        <dbReference type="ARBA" id="ARBA00023136"/>
    </source>
</evidence>
<sequence>MDYEEEILSNFFTNVAQLCFDKAKEVVEKEREVKQGTPGPWVMLLTHLAPLAMAERSYLDLGSMITKNKGFLRKDNSLRSMYDTMRSDFRRVEDIARNDRAISTVSSQLCQFLSARIELIDFYEKMHQAGTSKQVRFEEMLSVIEDIAERFSLMFAHISLTSVKAAFNLECEILLNLLKAQVEMQSWHFLPSLMALHGANTRLSAWERTLQSKEVWKLGFSTSFLKTNQQPMLFQWLVKFKNISVSKFSLYFHSILAQQATPADMKALGNKQAFDPFHKIQSFQKKYDAACTCVMLVLDARGLEDYSGPGYHHPKKPVEAPKDMECFPIMVSYPVKPPVHMPNVTKAIMEQSLALATNEKRCHSTLNLKDQCTYFMSSIDPRVFMIVIFDSKRAEREAQNIANFIQEMSLQLKCNKAFADLKPSSK</sequence>
<dbReference type="SUPFAM" id="SSF158548">
    <property type="entry name" value="FLJ32549 domain-like"/>
    <property type="match status" value="1"/>
</dbReference>
<dbReference type="RefSeq" id="XP_026285442.1">
    <property type="nucleotide sequence ID" value="XM_026429657.2"/>
</dbReference>
<evidence type="ECO:0000256" key="5">
    <source>
        <dbReference type="ARBA" id="ARBA00072667"/>
    </source>
</evidence>
<dbReference type="GO" id="GO:1904262">
    <property type="term" value="P:negative regulation of TORC1 signaling"/>
    <property type="evidence" value="ECO:0007669"/>
    <property type="project" value="TreeGrafter"/>
</dbReference>
<dbReference type="GO" id="GO:0005765">
    <property type="term" value="C:lysosomal membrane"/>
    <property type="evidence" value="ECO:0007669"/>
    <property type="project" value="UniProtKB-SubCell"/>
</dbReference>
<dbReference type="Gene3D" id="1.10.3450.30">
    <property type="match status" value="1"/>
</dbReference>
<dbReference type="Pfam" id="PF09404">
    <property type="entry name" value="C12orf66_like"/>
    <property type="match status" value="1"/>
</dbReference>
<dbReference type="PANTHER" id="PTHR31581:SF1">
    <property type="entry name" value="KICSTOR SUBUNIT 2"/>
    <property type="match status" value="1"/>
</dbReference>
<evidence type="ECO:0000313" key="6">
    <source>
        <dbReference type="Proteomes" id="UP000504606"/>
    </source>
</evidence>
<accession>A0A6J1SX44</accession>
<protein>
    <recommendedName>
        <fullName evidence="5">KICSTOR subunit 2</fullName>
    </recommendedName>
</protein>
<dbReference type="GO" id="GO:0042149">
    <property type="term" value="P:cellular response to glucose starvation"/>
    <property type="evidence" value="ECO:0007669"/>
    <property type="project" value="TreeGrafter"/>
</dbReference>
<dbReference type="GeneID" id="113211318"/>
<keyword evidence="3" id="KW-0458">Lysosome</keyword>
<dbReference type="InterPro" id="IPR038060">
    <property type="entry name" value="C12orf66-like_central_sf"/>
</dbReference>
<reference evidence="7" key="1">
    <citation type="submission" date="2025-08" db="UniProtKB">
        <authorList>
            <consortium name="RefSeq"/>
        </authorList>
    </citation>
    <scope>IDENTIFICATION</scope>
    <source>
        <tissue evidence="7">Whole organism</tissue>
    </source>
</reference>
<dbReference type="Proteomes" id="UP000504606">
    <property type="component" value="Unplaced"/>
</dbReference>